<dbReference type="OrthoDB" id="5961210at2759"/>
<feature type="region of interest" description="Disordered" evidence="3">
    <location>
        <begin position="376"/>
        <end position="440"/>
    </location>
</feature>
<evidence type="ECO:0000259" key="5">
    <source>
        <dbReference type="PROSITE" id="PS51433"/>
    </source>
</evidence>
<dbReference type="InterPro" id="IPR003118">
    <property type="entry name" value="Pointed_dom"/>
</dbReference>
<feature type="compositionally biased region" description="Low complexity" evidence="3">
    <location>
        <begin position="381"/>
        <end position="392"/>
    </location>
</feature>
<comment type="similarity">
    <text evidence="2">Belongs to the ETS family.</text>
</comment>
<evidence type="ECO:0000313" key="6">
    <source>
        <dbReference type="EMBL" id="CAG7723416.1"/>
    </source>
</evidence>
<organism evidence="6 7">
    <name type="scientific">Allacma fusca</name>
    <dbReference type="NCBI Taxonomy" id="39272"/>
    <lineage>
        <taxon>Eukaryota</taxon>
        <taxon>Metazoa</taxon>
        <taxon>Ecdysozoa</taxon>
        <taxon>Arthropoda</taxon>
        <taxon>Hexapoda</taxon>
        <taxon>Collembola</taxon>
        <taxon>Symphypleona</taxon>
        <taxon>Sminthuridae</taxon>
        <taxon>Allacma</taxon>
    </lineage>
</organism>
<dbReference type="AlphaFoldDB" id="A0A8J2JNB7"/>
<accession>A0A8J2JNB7</accession>
<comment type="caution">
    <text evidence="6">The sequence shown here is derived from an EMBL/GenBank/DDBJ whole genome shotgun (WGS) entry which is preliminary data.</text>
</comment>
<evidence type="ECO:0000313" key="7">
    <source>
        <dbReference type="Proteomes" id="UP000708208"/>
    </source>
</evidence>
<evidence type="ECO:0000256" key="1">
    <source>
        <dbReference type="ARBA" id="ARBA00023125"/>
    </source>
</evidence>
<reference evidence="6" key="1">
    <citation type="submission" date="2021-06" db="EMBL/GenBank/DDBJ databases">
        <authorList>
            <person name="Hodson N. C."/>
            <person name="Mongue J. A."/>
            <person name="Jaron S. K."/>
        </authorList>
    </citation>
    <scope>NUCLEOTIDE SEQUENCE</scope>
</reference>
<dbReference type="SMART" id="SM00251">
    <property type="entry name" value="SAM_PNT"/>
    <property type="match status" value="1"/>
</dbReference>
<evidence type="ECO:0008006" key="8">
    <source>
        <dbReference type="Google" id="ProtNLM"/>
    </source>
</evidence>
<evidence type="ECO:0000256" key="3">
    <source>
        <dbReference type="SAM" id="MobiDB-lite"/>
    </source>
</evidence>
<gene>
    <name evidence="6" type="ORF">AFUS01_LOCUS12506</name>
</gene>
<dbReference type="GO" id="GO:0005634">
    <property type="term" value="C:nucleus"/>
    <property type="evidence" value="ECO:0007669"/>
    <property type="project" value="UniProtKB-SubCell"/>
</dbReference>
<dbReference type="Proteomes" id="UP000708208">
    <property type="component" value="Unassembled WGS sequence"/>
</dbReference>
<dbReference type="PANTHER" id="PTHR11849:SF182">
    <property type="entry name" value="SAM POINTED DOMAIN-CONTAINING ETS TRANSCRIPTION FACTOR"/>
    <property type="match status" value="1"/>
</dbReference>
<dbReference type="InterPro" id="IPR046328">
    <property type="entry name" value="ETS_fam"/>
</dbReference>
<evidence type="ECO:0000259" key="4">
    <source>
        <dbReference type="PROSITE" id="PS50061"/>
    </source>
</evidence>
<dbReference type="InterPro" id="IPR000418">
    <property type="entry name" value="Ets_dom"/>
</dbReference>
<dbReference type="GO" id="GO:0030154">
    <property type="term" value="P:cell differentiation"/>
    <property type="evidence" value="ECO:0007669"/>
    <property type="project" value="TreeGrafter"/>
</dbReference>
<dbReference type="PANTHER" id="PTHR11849">
    <property type="entry name" value="ETS"/>
    <property type="match status" value="1"/>
</dbReference>
<proteinExistence type="inferred from homology"/>
<dbReference type="PROSITE" id="PS00346">
    <property type="entry name" value="ETS_DOMAIN_2"/>
    <property type="match status" value="1"/>
</dbReference>
<keyword evidence="2" id="KW-0539">Nucleus</keyword>
<feature type="compositionally biased region" description="Acidic residues" evidence="3">
    <location>
        <begin position="414"/>
        <end position="426"/>
    </location>
</feature>
<feature type="domain" description="PNT" evidence="5">
    <location>
        <begin position="242"/>
        <end position="337"/>
    </location>
</feature>
<sequence>MLASVHQPNTKENFDKLKMEEQTVPSAGFSPQPNSYDSEYMSKFTTTQANYGSVVVTGTDESPNYCLAETFDLSLLGDYDDNDMATVPSPSWMPGSTLEPTSWQQVSLYASSPSTDYRAFSPDIKPALSPVHHFSSDNYSSTSPMCNSPTPSNNSNNHIMCNIGNGKALSPEPMGIDRNLLLRQCLEDTSFQQKYNFKPLDIPSASLLLENDAAVREIGPTSESSSFELNQIEPVFSMAFEHIRAEIQTSCNALGISPDPMQWSGSDVRSWLTHTLSSLPGTMMSGSGSSNMTSALHQFWNLDGRALCSFTEEEFRLRDPIMGNHIFNTLELWKTLQPKSGSTQLPNTQSEVSFPNNNIFDLGQLLLSTNVKTEITTLGDSPSTPSVPEVPSNAQPLEAARSPSSFPSPPEQMNTDDDEDEEDEEEEKKPAGKKGTNGTKSGAHIHLWQFLKELLASPQQHGSCIRWLDQSRGVFKIEDSVRVARLWGLRKNRPAMNYDKLSRSIRQYYRKGIMKKTERSQRLVYQFCHPFMQYLNALGNSCMCMGSPWSSLFATFVFNVGSRHQPMFCLGDGDSRIAFIVRSCSPLIPQNSLVWRVSSNHGSAALCKDAANCMSFMKKNMNLV</sequence>
<feature type="domain" description="ETS" evidence="4">
    <location>
        <begin position="445"/>
        <end position="528"/>
    </location>
</feature>
<dbReference type="PROSITE" id="PS00345">
    <property type="entry name" value="ETS_DOMAIN_1"/>
    <property type="match status" value="1"/>
</dbReference>
<dbReference type="Pfam" id="PF02198">
    <property type="entry name" value="SAM_PNT"/>
    <property type="match status" value="1"/>
</dbReference>
<dbReference type="PROSITE" id="PS51433">
    <property type="entry name" value="PNT"/>
    <property type="match status" value="1"/>
</dbReference>
<dbReference type="EMBL" id="CAJVCH010098985">
    <property type="protein sequence ID" value="CAG7723416.1"/>
    <property type="molecule type" value="Genomic_DNA"/>
</dbReference>
<dbReference type="SMART" id="SM00413">
    <property type="entry name" value="ETS"/>
    <property type="match status" value="1"/>
</dbReference>
<keyword evidence="1 2" id="KW-0238">DNA-binding</keyword>
<dbReference type="PROSITE" id="PS50061">
    <property type="entry name" value="ETS_DOMAIN_3"/>
    <property type="match status" value="1"/>
</dbReference>
<protein>
    <recommendedName>
        <fullName evidence="8">ETS domain-containing protein</fullName>
    </recommendedName>
</protein>
<comment type="subcellular location">
    <subcellularLocation>
        <location evidence="2">Nucleus</location>
    </subcellularLocation>
</comment>
<dbReference type="Pfam" id="PF00178">
    <property type="entry name" value="Ets"/>
    <property type="match status" value="1"/>
</dbReference>
<evidence type="ECO:0000256" key="2">
    <source>
        <dbReference type="RuleBase" id="RU004019"/>
    </source>
</evidence>
<keyword evidence="7" id="KW-1185">Reference proteome</keyword>
<dbReference type="FunFam" id="1.10.10.10:FF:000996">
    <property type="entry name" value="Predicted protein"/>
    <property type="match status" value="1"/>
</dbReference>
<dbReference type="GO" id="GO:0000981">
    <property type="term" value="F:DNA-binding transcription factor activity, RNA polymerase II-specific"/>
    <property type="evidence" value="ECO:0007669"/>
    <property type="project" value="TreeGrafter"/>
</dbReference>
<name>A0A8J2JNB7_9HEXA</name>
<dbReference type="GO" id="GO:0043565">
    <property type="term" value="F:sequence-specific DNA binding"/>
    <property type="evidence" value="ECO:0007669"/>
    <property type="project" value="InterPro"/>
</dbReference>